<name>A0ABR2HEI6_9EUKA</name>
<evidence type="ECO:0000313" key="2">
    <source>
        <dbReference type="EMBL" id="KAK8834037.1"/>
    </source>
</evidence>
<keyword evidence="4" id="KW-1185">Reference proteome</keyword>
<dbReference type="EMBL" id="JAPFFF010000547">
    <property type="protein sequence ID" value="KAK8834037.1"/>
    <property type="molecule type" value="Genomic_DNA"/>
</dbReference>
<organism evidence="3 4">
    <name type="scientific">Tritrichomonas musculus</name>
    <dbReference type="NCBI Taxonomy" id="1915356"/>
    <lineage>
        <taxon>Eukaryota</taxon>
        <taxon>Metamonada</taxon>
        <taxon>Parabasalia</taxon>
        <taxon>Tritrichomonadida</taxon>
        <taxon>Tritrichomonadidae</taxon>
        <taxon>Tritrichomonas</taxon>
    </lineage>
</organism>
<evidence type="ECO:0000259" key="1">
    <source>
        <dbReference type="Pfam" id="PF10416"/>
    </source>
</evidence>
<sequence length="300" mass="34040">MEQKNHVNLPKYYELLNNDDKNTYKHLRNLLSAPSCKNRKNKSYQTFCEIMDLLKAFIIRNDPNADWRRGVACGIYWIENPIFSHANKKVSTIAINIRQLTLMTSKCKSSINGLLQQMGYIMPVQGTEASSTLITVFPFLKNNFQELRQWTIRQKIDNDSIPNKDQNYKNEASLAALAPILPSHKIAHLSKVATMIKPSQGYEKQALNSIQNGSINAQEELISPAPNLFNNDSSMTISDQIQSNIFFSNNVDTKVNNYNDSEFDAIEKVGILDDPMTFGSNLINDSELFSDSFSFNFGSF</sequence>
<proteinExistence type="predicted"/>
<accession>A0ABR2HEI6</accession>
<dbReference type="Proteomes" id="UP001470230">
    <property type="component" value="Unassembled WGS sequence"/>
</dbReference>
<protein>
    <recommendedName>
        <fullName evidence="1">Initiator binding domain-containing protein</fullName>
    </recommendedName>
</protein>
<comment type="caution">
    <text evidence="3">The sequence shown here is derived from an EMBL/GenBank/DDBJ whole genome shotgun (WGS) entry which is preliminary data.</text>
</comment>
<evidence type="ECO:0000313" key="4">
    <source>
        <dbReference type="Proteomes" id="UP001470230"/>
    </source>
</evidence>
<dbReference type="EMBL" id="JAPFFF010000031">
    <property type="protein sequence ID" value="KAK8845073.1"/>
    <property type="molecule type" value="Genomic_DNA"/>
</dbReference>
<dbReference type="Pfam" id="PF10416">
    <property type="entry name" value="IBD"/>
    <property type="match status" value="1"/>
</dbReference>
<evidence type="ECO:0000313" key="3">
    <source>
        <dbReference type="EMBL" id="KAK8845073.1"/>
    </source>
</evidence>
<reference evidence="3 4" key="1">
    <citation type="submission" date="2024-04" db="EMBL/GenBank/DDBJ databases">
        <title>Tritrichomonas musculus Genome.</title>
        <authorList>
            <person name="Alves-Ferreira E."/>
            <person name="Grigg M."/>
            <person name="Lorenzi H."/>
            <person name="Galac M."/>
        </authorList>
    </citation>
    <scope>NUCLEOTIDE SEQUENCE [LARGE SCALE GENOMIC DNA]</scope>
    <source>
        <strain evidence="3 4">EAF2021</strain>
    </source>
</reference>
<gene>
    <name evidence="3" type="ORF">M9Y10_021251</name>
    <name evidence="2" type="ORF">M9Y10_036956</name>
</gene>
<dbReference type="InterPro" id="IPR018845">
    <property type="entry name" value="Initiator-bd"/>
</dbReference>
<feature type="domain" description="Initiator binding" evidence="1">
    <location>
        <begin position="19"/>
        <end position="155"/>
    </location>
</feature>